<dbReference type="Proteomes" id="UP000811255">
    <property type="component" value="Unassembled WGS sequence"/>
</dbReference>
<feature type="transmembrane region" description="Helical" evidence="7">
    <location>
        <begin position="417"/>
        <end position="436"/>
    </location>
</feature>
<feature type="transmembrane region" description="Helical" evidence="7">
    <location>
        <begin position="290"/>
        <end position="313"/>
    </location>
</feature>
<dbReference type="EMBL" id="JAHFVK010000001">
    <property type="protein sequence ID" value="MBT2132813.1"/>
    <property type="molecule type" value="Genomic_DNA"/>
</dbReference>
<feature type="transmembrane region" description="Helical" evidence="7">
    <location>
        <begin position="448"/>
        <end position="470"/>
    </location>
</feature>
<feature type="transmembrane region" description="Helical" evidence="7">
    <location>
        <begin position="319"/>
        <end position="340"/>
    </location>
</feature>
<proteinExistence type="inferred from homology"/>
<keyword evidence="6 7" id="KW-0472">Membrane</keyword>
<dbReference type="PANTHER" id="PTHR30250:SF10">
    <property type="entry name" value="LIPOPOLYSACCHARIDE BIOSYNTHESIS PROTEIN WZXC"/>
    <property type="match status" value="1"/>
</dbReference>
<feature type="transmembrane region" description="Helical" evidence="7">
    <location>
        <begin position="20"/>
        <end position="38"/>
    </location>
</feature>
<feature type="transmembrane region" description="Helical" evidence="7">
    <location>
        <begin position="361"/>
        <end position="380"/>
    </location>
</feature>
<feature type="transmembrane region" description="Helical" evidence="7">
    <location>
        <begin position="115"/>
        <end position="134"/>
    </location>
</feature>
<dbReference type="PANTHER" id="PTHR30250">
    <property type="entry name" value="PST FAMILY PREDICTED COLANIC ACID TRANSPORTER"/>
    <property type="match status" value="1"/>
</dbReference>
<organism evidence="8 9">
    <name type="scientific">Croceibacterium selenioxidans</name>
    <dbReference type="NCBI Taxonomy" id="2838833"/>
    <lineage>
        <taxon>Bacteria</taxon>
        <taxon>Pseudomonadati</taxon>
        <taxon>Pseudomonadota</taxon>
        <taxon>Alphaproteobacteria</taxon>
        <taxon>Sphingomonadales</taxon>
        <taxon>Erythrobacteraceae</taxon>
        <taxon>Croceibacterium</taxon>
    </lineage>
</organism>
<evidence type="ECO:0000256" key="3">
    <source>
        <dbReference type="ARBA" id="ARBA00022475"/>
    </source>
</evidence>
<feature type="transmembrane region" description="Helical" evidence="7">
    <location>
        <begin position="80"/>
        <end position="103"/>
    </location>
</feature>
<keyword evidence="3" id="KW-1003">Cell membrane</keyword>
<comment type="subcellular location">
    <subcellularLocation>
        <location evidence="1">Cell membrane</location>
        <topology evidence="1">Multi-pass membrane protein</topology>
    </subcellularLocation>
</comment>
<keyword evidence="5 7" id="KW-1133">Transmembrane helix</keyword>
<evidence type="ECO:0000256" key="7">
    <source>
        <dbReference type="SAM" id="Phobius"/>
    </source>
</evidence>
<dbReference type="Pfam" id="PF13440">
    <property type="entry name" value="Polysacc_synt_3"/>
    <property type="match status" value="1"/>
</dbReference>
<evidence type="ECO:0000256" key="4">
    <source>
        <dbReference type="ARBA" id="ARBA00022692"/>
    </source>
</evidence>
<reference evidence="8 9" key="1">
    <citation type="submission" date="2021-05" db="EMBL/GenBank/DDBJ databases">
        <title>Croceibacterium sp. LX-88 genome sequence.</title>
        <authorList>
            <person name="Luo X."/>
        </authorList>
    </citation>
    <scope>NUCLEOTIDE SEQUENCE [LARGE SCALE GENOMIC DNA]</scope>
    <source>
        <strain evidence="8 9">LX-88</strain>
    </source>
</reference>
<evidence type="ECO:0000256" key="1">
    <source>
        <dbReference type="ARBA" id="ARBA00004651"/>
    </source>
</evidence>
<evidence type="ECO:0000256" key="6">
    <source>
        <dbReference type="ARBA" id="ARBA00023136"/>
    </source>
</evidence>
<comment type="caution">
    <text evidence="8">The sequence shown here is derived from an EMBL/GenBank/DDBJ whole genome shotgun (WGS) entry which is preliminary data.</text>
</comment>
<dbReference type="CDD" id="cd13127">
    <property type="entry name" value="MATE_tuaB_like"/>
    <property type="match status" value="1"/>
</dbReference>
<name>A0ABS5VZ62_9SPHN</name>
<feature type="transmembrane region" description="Helical" evidence="7">
    <location>
        <begin position="173"/>
        <end position="194"/>
    </location>
</feature>
<accession>A0ABS5VZ62</accession>
<keyword evidence="9" id="KW-1185">Reference proteome</keyword>
<evidence type="ECO:0000256" key="5">
    <source>
        <dbReference type="ARBA" id="ARBA00022989"/>
    </source>
</evidence>
<sequence length="497" mass="53791">MVEFRGKLLAGAGWMGASRLAVNALGFLSTVVLARILTPDDFGLVALAMAMILLMSAITDTSLASALVQHDDPGEDHCNTILTMGVIRGVIAAVLFSVAAYPLSRLFNEPRLVDVMYVLSITLVLSGFANPRSILLTKDLIFWQQFMLQVSKKLTQLLVAVALALIYRSYWAMILGTVIGQAVSVAVSYSVLPYRPRPGLKHARELLGFSVWLTLGSIVRTANWRIDHLLIGGFLGRPALGYYSMGSNLAAMPTQEVTTPLFSALFPAFTRVTDSRERLVRNYQRAQSTVTCVVLPLGVGAALIADPLIPLLLGEKWRPAVFVVQMLSAVFALQTIGSLAQPLAMATGRTRMLFIRDLQNFALRVPLIVLGMFLAGLPGILWARAITGSVAIGFNMAVVRSITGLGYREQVMDNLRVLSAAAVMTGGVLLVHGLLSTGTSWQAQLMELIAMTLIGAVLYIGSLAVFWFMAGMPDGPEKEIVQTLKQMGNRLAQPSQQ</sequence>
<keyword evidence="4 7" id="KW-0812">Transmembrane</keyword>
<comment type="similarity">
    <text evidence="2">Belongs to the polysaccharide synthase family.</text>
</comment>
<evidence type="ECO:0000313" key="9">
    <source>
        <dbReference type="Proteomes" id="UP000811255"/>
    </source>
</evidence>
<dbReference type="RefSeq" id="WP_214533929.1">
    <property type="nucleotide sequence ID" value="NZ_JAHFVK010000001.1"/>
</dbReference>
<protein>
    <submittedName>
        <fullName evidence="8">Lipopolysaccharide biosynthesis protein</fullName>
    </submittedName>
</protein>
<gene>
    <name evidence="8" type="ORF">KK137_00570</name>
</gene>
<dbReference type="InterPro" id="IPR050833">
    <property type="entry name" value="Poly_Biosynth_Transport"/>
</dbReference>
<evidence type="ECO:0000313" key="8">
    <source>
        <dbReference type="EMBL" id="MBT2132813.1"/>
    </source>
</evidence>
<evidence type="ECO:0000256" key="2">
    <source>
        <dbReference type="ARBA" id="ARBA00007430"/>
    </source>
</evidence>
<feature type="transmembrane region" description="Helical" evidence="7">
    <location>
        <begin position="44"/>
        <end position="68"/>
    </location>
</feature>